<name>A0A514DAI6_9VIRU</name>
<accession>A0A514DAI6</accession>
<reference evidence="1" key="1">
    <citation type="submission" date="2019-05" db="EMBL/GenBank/DDBJ databases">
        <title>Metatranscriptomic reconstruction reveals RNA viruses with the potential to shape carbon cycling in soil.</title>
        <authorList>
            <person name="Starr E.P."/>
            <person name="Nuccio E."/>
            <person name="Pett-Ridge J."/>
            <person name="Banfield J.F."/>
            <person name="Firestone M.K."/>
        </authorList>
    </citation>
    <scope>NUCLEOTIDE SEQUENCE</scope>
    <source>
        <strain evidence="1">H1_Rhizo_Litter_2_scaffold_45</strain>
    </source>
</reference>
<proteinExistence type="predicted"/>
<sequence>MNASLTIDTLSFVQQYSEKSGSLRREIARGPALPTELKIAHQPYVDSATKLPGTRSVVRFDRYQALSTGVIAPVSAYLVVTRPTDTLVTGTEILATIQNLVSLLQEDDSGLDLMDEIFVNQEQ</sequence>
<gene>
    <name evidence="1" type="ORF">H1RhizoLitter245_000003</name>
</gene>
<organism evidence="1">
    <name type="scientific">Leviviridae sp</name>
    <dbReference type="NCBI Taxonomy" id="2027243"/>
    <lineage>
        <taxon>Viruses</taxon>
        <taxon>Riboviria</taxon>
        <taxon>Orthornavirae</taxon>
        <taxon>Lenarviricota</taxon>
        <taxon>Leviviricetes</taxon>
        <taxon>Norzivirales</taxon>
        <taxon>Fiersviridae</taxon>
    </lineage>
</organism>
<protein>
    <submittedName>
        <fullName evidence="1">Uncharacterized protein</fullName>
    </submittedName>
</protein>
<dbReference type="EMBL" id="MN035653">
    <property type="protein sequence ID" value="QDH90609.1"/>
    <property type="molecule type" value="Genomic_RNA"/>
</dbReference>
<evidence type="ECO:0000313" key="1">
    <source>
        <dbReference type="EMBL" id="QDH90609.1"/>
    </source>
</evidence>